<dbReference type="Gene3D" id="3.30.830.10">
    <property type="entry name" value="Metalloenzyme, LuxS/M16 peptidase-like"/>
    <property type="match status" value="2"/>
</dbReference>
<keyword evidence="14" id="KW-1185">Reference proteome</keyword>
<reference evidence="13" key="1">
    <citation type="submission" date="2021-06" db="EMBL/GenBank/DDBJ databases">
        <authorList>
            <person name="Kallberg Y."/>
            <person name="Tangrot J."/>
            <person name="Rosling A."/>
        </authorList>
    </citation>
    <scope>NUCLEOTIDE SEQUENCE</scope>
    <source>
        <strain evidence="13">CL551</strain>
    </source>
</reference>
<dbReference type="GO" id="GO:0046872">
    <property type="term" value="F:metal ion binding"/>
    <property type="evidence" value="ECO:0007669"/>
    <property type="project" value="InterPro"/>
</dbReference>
<dbReference type="Pfam" id="PF05193">
    <property type="entry name" value="Peptidase_M16_C"/>
    <property type="match status" value="1"/>
</dbReference>
<keyword evidence="5" id="KW-0809">Transit peptide</keyword>
<keyword evidence="8" id="KW-0472">Membrane</keyword>
<keyword evidence="7" id="KW-0496">Mitochondrion</keyword>
<evidence type="ECO:0000256" key="3">
    <source>
        <dbReference type="ARBA" id="ARBA00022660"/>
    </source>
</evidence>
<evidence type="ECO:0000256" key="5">
    <source>
        <dbReference type="ARBA" id="ARBA00022946"/>
    </source>
</evidence>
<keyword evidence="4" id="KW-0999">Mitochondrion inner membrane</keyword>
<accession>A0A9N9FEU5</accession>
<dbReference type="FunFam" id="3.30.830.10:FF:000039">
    <property type="entry name" value="Ubiquinol-cytochrome c reductase core subunit 2"/>
    <property type="match status" value="1"/>
</dbReference>
<evidence type="ECO:0000259" key="11">
    <source>
        <dbReference type="Pfam" id="PF00675"/>
    </source>
</evidence>
<evidence type="ECO:0000256" key="9">
    <source>
        <dbReference type="ARBA" id="ARBA00038146"/>
    </source>
</evidence>
<evidence type="ECO:0000256" key="2">
    <source>
        <dbReference type="ARBA" id="ARBA00022448"/>
    </source>
</evidence>
<evidence type="ECO:0000256" key="1">
    <source>
        <dbReference type="ARBA" id="ARBA00004443"/>
    </source>
</evidence>
<dbReference type="InterPro" id="IPR011765">
    <property type="entry name" value="Pept_M16_N"/>
</dbReference>
<organism evidence="13 14">
    <name type="scientific">Acaulospora morrowiae</name>
    <dbReference type="NCBI Taxonomy" id="94023"/>
    <lineage>
        <taxon>Eukaryota</taxon>
        <taxon>Fungi</taxon>
        <taxon>Fungi incertae sedis</taxon>
        <taxon>Mucoromycota</taxon>
        <taxon>Glomeromycotina</taxon>
        <taxon>Glomeromycetes</taxon>
        <taxon>Diversisporales</taxon>
        <taxon>Acaulosporaceae</taxon>
        <taxon>Acaulospora</taxon>
    </lineage>
</organism>
<evidence type="ECO:0000313" key="14">
    <source>
        <dbReference type="Proteomes" id="UP000789342"/>
    </source>
</evidence>
<evidence type="ECO:0000256" key="7">
    <source>
        <dbReference type="ARBA" id="ARBA00023128"/>
    </source>
</evidence>
<comment type="caution">
    <text evidence="13">The sequence shown here is derived from an EMBL/GenBank/DDBJ whole genome shotgun (WGS) entry which is preliminary data.</text>
</comment>
<dbReference type="OrthoDB" id="6369905at2759"/>
<dbReference type="FunFam" id="3.30.830.10:FF:000021">
    <property type="entry name" value="Cytochrome b-c1 complex subunit 2"/>
    <property type="match status" value="1"/>
</dbReference>
<dbReference type="PANTHER" id="PTHR11851:SF209">
    <property type="entry name" value="CYTOCHROME B-C1 COMPLEX SUBUNIT 2, MITOCHONDRIAL"/>
    <property type="match status" value="1"/>
</dbReference>
<comment type="subcellular location">
    <subcellularLocation>
        <location evidence="1">Mitochondrion inner membrane</location>
        <topology evidence="1">Peripheral membrane protein</topology>
        <orientation evidence="1">Matrix side</orientation>
    </subcellularLocation>
</comment>
<dbReference type="InterPro" id="IPR050361">
    <property type="entry name" value="MPP/UQCRC_Complex"/>
</dbReference>
<protein>
    <recommendedName>
        <fullName evidence="10">Cytochrome b-c1 complex subunit 2, mitochondrial</fullName>
    </recommendedName>
</protein>
<keyword evidence="6" id="KW-0249">Electron transport</keyword>
<dbReference type="AlphaFoldDB" id="A0A9N9FEU5"/>
<dbReference type="GO" id="GO:0005743">
    <property type="term" value="C:mitochondrial inner membrane"/>
    <property type="evidence" value="ECO:0007669"/>
    <property type="project" value="UniProtKB-SubCell"/>
</dbReference>
<dbReference type="Pfam" id="PF00675">
    <property type="entry name" value="Peptidase_M16"/>
    <property type="match status" value="1"/>
</dbReference>
<dbReference type="EMBL" id="CAJVPV010002512">
    <property type="protein sequence ID" value="CAG8528146.1"/>
    <property type="molecule type" value="Genomic_DNA"/>
</dbReference>
<dbReference type="InterPro" id="IPR007863">
    <property type="entry name" value="Peptidase_M16_C"/>
</dbReference>
<dbReference type="SUPFAM" id="SSF63411">
    <property type="entry name" value="LuxS/MPP-like metallohydrolase"/>
    <property type="match status" value="2"/>
</dbReference>
<feature type="domain" description="Peptidase M16 N-terminal" evidence="11">
    <location>
        <begin position="38"/>
        <end position="181"/>
    </location>
</feature>
<evidence type="ECO:0000256" key="6">
    <source>
        <dbReference type="ARBA" id="ARBA00022982"/>
    </source>
</evidence>
<evidence type="ECO:0000259" key="12">
    <source>
        <dbReference type="Pfam" id="PF05193"/>
    </source>
</evidence>
<keyword evidence="2" id="KW-0813">Transport</keyword>
<dbReference type="PANTHER" id="PTHR11851">
    <property type="entry name" value="METALLOPROTEASE"/>
    <property type="match status" value="1"/>
</dbReference>
<dbReference type="Proteomes" id="UP000789342">
    <property type="component" value="Unassembled WGS sequence"/>
</dbReference>
<comment type="similarity">
    <text evidence="9">Belongs to the peptidase M16 family. UQCRC2/QCR2 subfamily.</text>
</comment>
<dbReference type="InterPro" id="IPR011249">
    <property type="entry name" value="Metalloenz_LuxS/M16"/>
</dbReference>
<name>A0A9N9FEU5_9GLOM</name>
<keyword evidence="3" id="KW-0679">Respiratory chain</keyword>
<evidence type="ECO:0000256" key="10">
    <source>
        <dbReference type="ARBA" id="ARBA00040751"/>
    </source>
</evidence>
<evidence type="ECO:0000256" key="8">
    <source>
        <dbReference type="ARBA" id="ARBA00023136"/>
    </source>
</evidence>
<evidence type="ECO:0000256" key="4">
    <source>
        <dbReference type="ARBA" id="ARBA00022792"/>
    </source>
</evidence>
<evidence type="ECO:0000313" key="13">
    <source>
        <dbReference type="EMBL" id="CAG8528146.1"/>
    </source>
</evidence>
<feature type="domain" description="Peptidase M16 C-terminal" evidence="12">
    <location>
        <begin position="190"/>
        <end position="360"/>
    </location>
</feature>
<sequence length="439" mass="47121">MLRAHRLSSKLGGILSRKYANVAASPVVVTKSKTGVAVISVEDNTPASSVALVVKAGPRAETTDSAGAAHFLKNFAFKNTSARTAFRTTREAELLGGVLSANLTRESLIISAEFLREDLPYFMELLSDIIFKTSYHQHEFSDVKKKVLFERNAMKVFPDVVALDTAHSVAFRHGLGNSLFANDSTKVKSSQDVSEFASRVYTAPNITIVGTSVDHQELLNTTDKLFQNIDHSVPPTPIASKYYGGEARIAADGISHYVLAFAGAPAGTLDYATLQVLRSLIDGEKHTKWGEGVNALAQVVNKFEGTQGTAFNVGYSDAGLFGVYVSGIATSVYQVLRAAVEELKHASAGVPKEKFEQALAKARNNVAASYETRSSKTEIFGSQVLLTGKVISPAEAVAQFDRVKIEDVKNAAIKVLQCKPTAIAVGDINSLPYSDALSL</sequence>
<gene>
    <name evidence="13" type="ORF">AMORRO_LOCUS4539</name>
</gene>
<proteinExistence type="inferred from homology"/>